<evidence type="ECO:0000259" key="1">
    <source>
        <dbReference type="Pfam" id="PF00534"/>
    </source>
</evidence>
<comment type="caution">
    <text evidence="2">The sequence shown here is derived from an EMBL/GenBank/DDBJ whole genome shotgun (WGS) entry which is preliminary data.</text>
</comment>
<reference evidence="2 3" key="1">
    <citation type="submission" date="2023-11" db="EMBL/GenBank/DDBJ databases">
        <title>A Novel Polar Bacteriovorax (B. antarcticus) Isolated from the Biocrust in Antarctica.</title>
        <authorList>
            <person name="Mun W."/>
            <person name="Choi S.Y."/>
            <person name="Mitchell R.J."/>
        </authorList>
    </citation>
    <scope>NUCLEOTIDE SEQUENCE [LARGE SCALE GENOMIC DNA]</scope>
    <source>
        <strain evidence="2 3">PP10</strain>
    </source>
</reference>
<organism evidence="2 3">
    <name type="scientific">Bacteriovorax antarcticus</name>
    <dbReference type="NCBI Taxonomy" id="3088717"/>
    <lineage>
        <taxon>Bacteria</taxon>
        <taxon>Pseudomonadati</taxon>
        <taxon>Bdellovibrionota</taxon>
        <taxon>Bacteriovoracia</taxon>
        <taxon>Bacteriovoracales</taxon>
        <taxon>Bacteriovoracaceae</taxon>
        <taxon>Bacteriovorax</taxon>
    </lineage>
</organism>
<name>A0ABU5VVS2_9BACT</name>
<keyword evidence="3" id="KW-1185">Reference proteome</keyword>
<dbReference type="InterPro" id="IPR001296">
    <property type="entry name" value="Glyco_trans_1"/>
</dbReference>
<sequence>MNQNLTIVLTSTQNYVWSSMQEIIPHIVRCWEQTKDSSHQVEVIDVDTTPLKSIAKQCWQAQNIVITCFNFQIASTLRVLKKDMGIPARLIFHLHNQATIALWPLQEFGLLPLFTGNDLFISSSTRDWDSLKQSVDSPKGGVVLFSLSEQELNTETHAASEENELYFAGRISRQKNLHSIIEALHILNQKKISIKFHIFGDEDFLGSPNMGVKDPNYKEELVHLVQKYNLHDSVIFHGKVDRTELYQSKLKTRKIFISPSAHSDENFGIAAFRSLCRGERLILSDWGGHTDYQQYFPSQIEYVDIIPHNENGLTCKAEQVANAIMKTLTKNVSPFPIPSQYFENNISKQYFQLLSTPTEANSPLKLTSLFNKIIERRVQFKTHQTKIFHDYHDPLAQELFKAYGLKQQV</sequence>
<accession>A0ABU5VVS2</accession>
<proteinExistence type="predicted"/>
<dbReference type="Proteomes" id="UP001302274">
    <property type="component" value="Unassembled WGS sequence"/>
</dbReference>
<dbReference type="Pfam" id="PF00534">
    <property type="entry name" value="Glycos_transf_1"/>
    <property type="match status" value="1"/>
</dbReference>
<protein>
    <submittedName>
        <fullName evidence="2">Glycosyltransferase</fullName>
    </submittedName>
</protein>
<evidence type="ECO:0000313" key="2">
    <source>
        <dbReference type="EMBL" id="MEA9356702.1"/>
    </source>
</evidence>
<dbReference type="SUPFAM" id="SSF53756">
    <property type="entry name" value="UDP-Glycosyltransferase/glycogen phosphorylase"/>
    <property type="match status" value="1"/>
</dbReference>
<feature type="domain" description="Glycosyl transferase family 1" evidence="1">
    <location>
        <begin position="155"/>
        <end position="292"/>
    </location>
</feature>
<dbReference type="Gene3D" id="3.40.50.2000">
    <property type="entry name" value="Glycogen Phosphorylase B"/>
    <property type="match status" value="1"/>
</dbReference>
<evidence type="ECO:0000313" key="3">
    <source>
        <dbReference type="Proteomes" id="UP001302274"/>
    </source>
</evidence>
<dbReference type="PANTHER" id="PTHR12526:SF630">
    <property type="entry name" value="GLYCOSYLTRANSFERASE"/>
    <property type="match status" value="1"/>
</dbReference>
<dbReference type="EMBL" id="JAYGJQ010000002">
    <property type="protein sequence ID" value="MEA9356702.1"/>
    <property type="molecule type" value="Genomic_DNA"/>
</dbReference>
<dbReference type="RefSeq" id="WP_323576558.1">
    <property type="nucleotide sequence ID" value="NZ_JAYGJQ010000002.1"/>
</dbReference>
<dbReference type="PANTHER" id="PTHR12526">
    <property type="entry name" value="GLYCOSYLTRANSFERASE"/>
    <property type="match status" value="1"/>
</dbReference>
<gene>
    <name evidence="2" type="ORF">SHI21_10825</name>
</gene>